<evidence type="ECO:0000256" key="7">
    <source>
        <dbReference type="ARBA" id="ARBA00023098"/>
    </source>
</evidence>
<dbReference type="AlphaFoldDB" id="A0A8H3TSS5"/>
<evidence type="ECO:0000256" key="11">
    <source>
        <dbReference type="PIRSR" id="PIRSR000105-2"/>
    </source>
</evidence>
<evidence type="ECO:0000259" key="13">
    <source>
        <dbReference type="Pfam" id="PF00725"/>
    </source>
</evidence>
<feature type="site" description="Important for catalytic activity" evidence="10">
    <location>
        <position position="147"/>
    </location>
</feature>
<evidence type="ECO:0000313" key="16">
    <source>
        <dbReference type="Proteomes" id="UP000620104"/>
    </source>
</evidence>
<keyword evidence="8" id="KW-0496">Mitochondrion</keyword>
<dbReference type="PANTHER" id="PTHR43561">
    <property type="match status" value="1"/>
</dbReference>
<evidence type="ECO:0000256" key="6">
    <source>
        <dbReference type="ARBA" id="ARBA00023027"/>
    </source>
</evidence>
<feature type="binding site" evidence="12">
    <location>
        <position position="124"/>
    </location>
    <ligand>
        <name>CoA</name>
        <dbReference type="ChEBI" id="CHEBI:57287"/>
    </ligand>
</feature>
<name>A0A8H3TSS5_9TREE</name>
<comment type="subcellular location">
    <subcellularLocation>
        <location evidence="1">Mitochondrion matrix</location>
    </subcellularLocation>
</comment>
<dbReference type="InterPro" id="IPR013328">
    <property type="entry name" value="6PGD_dom2"/>
</dbReference>
<evidence type="ECO:0000256" key="8">
    <source>
        <dbReference type="ARBA" id="ARBA00023128"/>
    </source>
</evidence>
<dbReference type="FunFam" id="3.40.50.720:FF:000009">
    <property type="entry name" value="Fatty oxidation complex, alpha subunit"/>
    <property type="match status" value="1"/>
</dbReference>
<dbReference type="InterPro" id="IPR006108">
    <property type="entry name" value="3HC_DH_C"/>
</dbReference>
<keyword evidence="7" id="KW-0443">Lipid metabolism</keyword>
<dbReference type="Gene3D" id="1.10.1040.10">
    <property type="entry name" value="N-(1-d-carboxylethyl)-l-norvaline Dehydrogenase, domain 2"/>
    <property type="match status" value="1"/>
</dbReference>
<keyword evidence="4" id="KW-0276">Fatty acid metabolism</keyword>
<feature type="binding site" evidence="11">
    <location>
        <position position="286"/>
    </location>
    <ligand>
        <name>NAD(+)</name>
        <dbReference type="ChEBI" id="CHEBI:57540"/>
    </ligand>
</feature>
<evidence type="ECO:0000313" key="15">
    <source>
        <dbReference type="EMBL" id="GHJ86555.1"/>
    </source>
</evidence>
<sequence length="296" mass="32202">MVKTITVFGSGLMGAGIAQVAAQNGFKVVLSDITEKSLQNGLQIIQKSLARVAKKKFADSEADVGGWTGQVMGNIETTTDPAEAVSSSDLVVEAIVENLKTKQDLFGFLDRRADPKCIFASNTSSLGIKDISGTCGEDRLTRFAGFHFFNPVPAMKLVEVIRAQYTSQETFDTLWAVAKKMGKVPVSAKDTPGFITGRLLLPYMLEAIRMAERGEATPQDIDTAMELGAGYPMGPFKLLDLVGLDTTKFISENWREKAERGEIPKALVETIPMLNKLVEEGKLGRKTGQGFYDYSS</sequence>
<dbReference type="InterPro" id="IPR008927">
    <property type="entry name" value="6-PGluconate_DH-like_C_sf"/>
</dbReference>
<dbReference type="Gene3D" id="3.40.50.720">
    <property type="entry name" value="NAD(P)-binding Rossmann-like Domain"/>
    <property type="match status" value="1"/>
</dbReference>
<feature type="binding site" evidence="11">
    <location>
        <position position="97"/>
    </location>
    <ligand>
        <name>NAD(+)</name>
        <dbReference type="ChEBI" id="CHEBI:57540"/>
    </ligand>
</feature>
<feature type="binding site" evidence="11">
    <location>
        <position position="124"/>
    </location>
    <ligand>
        <name>NAD(+)</name>
        <dbReference type="ChEBI" id="CHEBI:57540"/>
    </ligand>
</feature>
<dbReference type="GO" id="GO:0006635">
    <property type="term" value="P:fatty acid beta-oxidation"/>
    <property type="evidence" value="ECO:0007669"/>
    <property type="project" value="TreeGrafter"/>
</dbReference>
<feature type="binding site" evidence="12">
    <location>
        <position position="48"/>
    </location>
    <ligand>
        <name>CoA</name>
        <dbReference type="ChEBI" id="CHEBI:57287"/>
    </ligand>
</feature>
<evidence type="ECO:0008006" key="17">
    <source>
        <dbReference type="Google" id="ProtNLM"/>
    </source>
</evidence>
<dbReference type="GO" id="GO:0003857">
    <property type="term" value="F:(3S)-3-hydroxyacyl-CoA dehydrogenase (NAD+) activity"/>
    <property type="evidence" value="ECO:0007669"/>
    <property type="project" value="UniProtKB-EC"/>
</dbReference>
<evidence type="ECO:0000256" key="12">
    <source>
        <dbReference type="PIRSR" id="PIRSR000105-3"/>
    </source>
</evidence>
<feature type="binding site" evidence="12">
    <location>
        <position position="55"/>
    </location>
    <ligand>
        <name>CoA</name>
        <dbReference type="ChEBI" id="CHEBI:57287"/>
    </ligand>
</feature>
<keyword evidence="16" id="KW-1185">Reference proteome</keyword>
<feature type="binding site" evidence="11">
    <location>
        <position position="102"/>
    </location>
    <ligand>
        <name>NAD(+)</name>
        <dbReference type="ChEBI" id="CHEBI:57540"/>
    </ligand>
</feature>
<keyword evidence="5" id="KW-0560">Oxidoreductase</keyword>
<dbReference type="InterPro" id="IPR036291">
    <property type="entry name" value="NAD(P)-bd_dom_sf"/>
</dbReference>
<dbReference type="EMBL" id="BLZA01000019">
    <property type="protein sequence ID" value="GHJ86555.1"/>
    <property type="molecule type" value="Genomic_DNA"/>
</dbReference>
<dbReference type="SUPFAM" id="SSF48179">
    <property type="entry name" value="6-phosphogluconate dehydrogenase C-terminal domain-like"/>
    <property type="match status" value="1"/>
</dbReference>
<dbReference type="PANTHER" id="PTHR43561:SF3">
    <property type="entry name" value="HYDROXYACYL-COENZYME A DEHYDROGENASE, MITOCHONDRIAL"/>
    <property type="match status" value="1"/>
</dbReference>
<dbReference type="Proteomes" id="UP000620104">
    <property type="component" value="Unassembled WGS sequence"/>
</dbReference>
<evidence type="ECO:0000256" key="5">
    <source>
        <dbReference type="ARBA" id="ARBA00023002"/>
    </source>
</evidence>
<dbReference type="OrthoDB" id="5958943at2759"/>
<dbReference type="Pfam" id="PF02737">
    <property type="entry name" value="3HCDH_N"/>
    <property type="match status" value="1"/>
</dbReference>
<keyword evidence="6 11" id="KW-0520">NAD</keyword>
<comment type="caution">
    <text evidence="15">The sequence shown here is derived from an EMBL/GenBank/DDBJ whole genome shotgun (WGS) entry which is preliminary data.</text>
</comment>
<evidence type="ECO:0000256" key="10">
    <source>
        <dbReference type="PIRSR" id="PIRSR000105-1"/>
    </source>
</evidence>
<dbReference type="Pfam" id="PF00725">
    <property type="entry name" value="3HCDH"/>
    <property type="match status" value="1"/>
</dbReference>
<evidence type="ECO:0000256" key="1">
    <source>
        <dbReference type="ARBA" id="ARBA00004305"/>
    </source>
</evidence>
<dbReference type="GO" id="GO:0005759">
    <property type="term" value="C:mitochondrial matrix"/>
    <property type="evidence" value="ECO:0007669"/>
    <property type="project" value="UniProtKB-SubCell"/>
</dbReference>
<comment type="catalytic activity">
    <reaction evidence="9">
        <text>a (3S)-3-hydroxyacyl-CoA + NAD(+) = a 3-oxoacyl-CoA + NADH + H(+)</text>
        <dbReference type="Rhea" id="RHEA:22432"/>
        <dbReference type="ChEBI" id="CHEBI:15378"/>
        <dbReference type="ChEBI" id="CHEBI:57318"/>
        <dbReference type="ChEBI" id="CHEBI:57540"/>
        <dbReference type="ChEBI" id="CHEBI:57945"/>
        <dbReference type="ChEBI" id="CHEBI:90726"/>
        <dbReference type="EC" id="1.1.1.35"/>
    </reaction>
</comment>
<dbReference type="InterPro" id="IPR022694">
    <property type="entry name" value="3-OHacyl-CoA_DH"/>
</dbReference>
<feature type="domain" description="3-hydroxyacyl-CoA dehydrogenase NAD binding" evidence="14">
    <location>
        <begin position="4"/>
        <end position="191"/>
    </location>
</feature>
<feature type="binding site" evidence="11">
    <location>
        <position position="32"/>
    </location>
    <ligand>
        <name>NAD(+)</name>
        <dbReference type="ChEBI" id="CHEBI:57540"/>
    </ligand>
</feature>
<comment type="pathway">
    <text evidence="2">Lipid metabolism; fatty acid beta-oxidation.</text>
</comment>
<evidence type="ECO:0000259" key="14">
    <source>
        <dbReference type="Pfam" id="PF02737"/>
    </source>
</evidence>
<feature type="binding site" evidence="11">
    <location>
        <begin position="9"/>
        <end position="14"/>
    </location>
    <ligand>
        <name>NAD(+)</name>
        <dbReference type="ChEBI" id="CHEBI:57540"/>
    </ligand>
</feature>
<gene>
    <name evidence="15" type="ORF">NliqN6_2957</name>
</gene>
<dbReference type="InterPro" id="IPR052242">
    <property type="entry name" value="Mito_3-hydroxyacyl-CoA_DH"/>
</dbReference>
<feature type="binding site" evidence="11">
    <location>
        <position position="150"/>
    </location>
    <ligand>
        <name>NAD(+)</name>
        <dbReference type="ChEBI" id="CHEBI:57540"/>
    </ligand>
</feature>
<dbReference type="GO" id="GO:0070403">
    <property type="term" value="F:NAD+ binding"/>
    <property type="evidence" value="ECO:0007669"/>
    <property type="project" value="InterPro"/>
</dbReference>
<feature type="domain" description="3-hydroxyacyl-CoA dehydrogenase C-terminal" evidence="13">
    <location>
        <begin position="193"/>
        <end position="294"/>
    </location>
</feature>
<comment type="similarity">
    <text evidence="3">Belongs to the 3-hydroxyacyl-CoA dehydrogenase family.</text>
</comment>
<dbReference type="SUPFAM" id="SSF51735">
    <property type="entry name" value="NAD(P)-binding Rossmann-fold domains"/>
    <property type="match status" value="1"/>
</dbReference>
<organism evidence="15 16">
    <name type="scientific">Naganishia liquefaciens</name>
    <dbReference type="NCBI Taxonomy" id="104408"/>
    <lineage>
        <taxon>Eukaryota</taxon>
        <taxon>Fungi</taxon>
        <taxon>Dikarya</taxon>
        <taxon>Basidiomycota</taxon>
        <taxon>Agaricomycotina</taxon>
        <taxon>Tremellomycetes</taxon>
        <taxon>Filobasidiales</taxon>
        <taxon>Filobasidiaceae</taxon>
        <taxon>Naganishia</taxon>
    </lineage>
</organism>
<dbReference type="InterPro" id="IPR006176">
    <property type="entry name" value="3-OHacyl-CoA_DH_NAD-bd"/>
</dbReference>
<accession>A0A8H3TSS5</accession>
<protein>
    <recommendedName>
        <fullName evidence="17">3-hydroxyacyl-CoA dehydrogenase family protein</fullName>
    </recommendedName>
</protein>
<evidence type="ECO:0000256" key="2">
    <source>
        <dbReference type="ARBA" id="ARBA00005005"/>
    </source>
</evidence>
<evidence type="ECO:0000256" key="3">
    <source>
        <dbReference type="ARBA" id="ARBA00009463"/>
    </source>
</evidence>
<dbReference type="PIRSF" id="PIRSF000105">
    <property type="entry name" value="HCDH"/>
    <property type="match status" value="1"/>
</dbReference>
<evidence type="ECO:0000256" key="9">
    <source>
        <dbReference type="ARBA" id="ARBA00049556"/>
    </source>
</evidence>
<evidence type="ECO:0000256" key="4">
    <source>
        <dbReference type="ARBA" id="ARBA00022832"/>
    </source>
</evidence>
<reference evidence="15" key="1">
    <citation type="submission" date="2020-07" db="EMBL/GenBank/DDBJ databases">
        <title>Draft Genome Sequence of a Deep-Sea Yeast, Naganishia (Cryptococcus) liquefaciens strain N6.</title>
        <authorList>
            <person name="Han Y.W."/>
            <person name="Kajitani R."/>
            <person name="Morimoto H."/>
            <person name="Parhat M."/>
            <person name="Tsubouchi H."/>
            <person name="Bakenova O."/>
            <person name="Ogata M."/>
            <person name="Argunhan B."/>
            <person name="Aoki R."/>
            <person name="Kajiwara S."/>
            <person name="Itoh T."/>
            <person name="Iwasaki H."/>
        </authorList>
    </citation>
    <scope>NUCLEOTIDE SEQUENCE</scope>
    <source>
        <strain evidence="15">N6</strain>
    </source>
</reference>
<proteinExistence type="inferred from homology"/>